<feature type="non-terminal residue" evidence="2">
    <location>
        <position position="1"/>
    </location>
</feature>
<dbReference type="EMBL" id="BTSY01000004">
    <property type="protein sequence ID" value="GMT24801.1"/>
    <property type="molecule type" value="Genomic_DNA"/>
</dbReference>
<keyword evidence="1" id="KW-0732">Signal</keyword>
<accession>A0AAV5W233</accession>
<dbReference type="Proteomes" id="UP001432322">
    <property type="component" value="Unassembled WGS sequence"/>
</dbReference>
<protein>
    <submittedName>
        <fullName evidence="2">Uncharacterized protein</fullName>
    </submittedName>
</protein>
<reference evidence="2" key="1">
    <citation type="submission" date="2023-10" db="EMBL/GenBank/DDBJ databases">
        <title>Genome assembly of Pristionchus species.</title>
        <authorList>
            <person name="Yoshida K."/>
            <person name="Sommer R.J."/>
        </authorList>
    </citation>
    <scope>NUCLEOTIDE SEQUENCE</scope>
    <source>
        <strain evidence="2">RS5133</strain>
    </source>
</reference>
<comment type="caution">
    <text evidence="2">The sequence shown here is derived from an EMBL/GenBank/DDBJ whole genome shotgun (WGS) entry which is preliminary data.</text>
</comment>
<evidence type="ECO:0000313" key="3">
    <source>
        <dbReference type="Proteomes" id="UP001432322"/>
    </source>
</evidence>
<proteinExistence type="predicted"/>
<name>A0AAV5W233_9BILA</name>
<feature type="signal peptide" evidence="1">
    <location>
        <begin position="1"/>
        <end position="37"/>
    </location>
</feature>
<sequence length="99" mass="11470">FSRDLSISSFSEMLRQLLFSTVLLVLAVMLLIDGSSAQPVEHYIRFRKDGRSADGSSFFNVEQRSMDKDDNIQPFIRFRKADPHFAANPNLRFFADYEM</sequence>
<feature type="chain" id="PRO_5043899181" evidence="1">
    <location>
        <begin position="38"/>
        <end position="99"/>
    </location>
</feature>
<evidence type="ECO:0000256" key="1">
    <source>
        <dbReference type="SAM" id="SignalP"/>
    </source>
</evidence>
<evidence type="ECO:0000313" key="2">
    <source>
        <dbReference type="EMBL" id="GMT24801.1"/>
    </source>
</evidence>
<dbReference type="AlphaFoldDB" id="A0AAV5W233"/>
<gene>
    <name evidence="2" type="ORF">PFISCL1PPCAC_16098</name>
</gene>
<organism evidence="2 3">
    <name type="scientific">Pristionchus fissidentatus</name>
    <dbReference type="NCBI Taxonomy" id="1538716"/>
    <lineage>
        <taxon>Eukaryota</taxon>
        <taxon>Metazoa</taxon>
        <taxon>Ecdysozoa</taxon>
        <taxon>Nematoda</taxon>
        <taxon>Chromadorea</taxon>
        <taxon>Rhabditida</taxon>
        <taxon>Rhabditina</taxon>
        <taxon>Diplogasteromorpha</taxon>
        <taxon>Diplogasteroidea</taxon>
        <taxon>Neodiplogasteridae</taxon>
        <taxon>Pristionchus</taxon>
    </lineage>
</organism>
<keyword evidence="3" id="KW-1185">Reference proteome</keyword>